<comment type="caution">
    <text evidence="2">The sequence shown here is derived from an EMBL/GenBank/DDBJ whole genome shotgun (WGS) entry which is preliminary data.</text>
</comment>
<gene>
    <name evidence="2" type="ORF">Slati_1756300</name>
</gene>
<sequence length="98" mass="10599">MRFPFFLGRRHPVQQISTRLCCWGARWRDSPSSITWGDPASSGSKGEGSVSPSPGVTLGGPAKRTRASSLGIPPDRFFQAVIYSPPPPPLKEERGGSF</sequence>
<protein>
    <submittedName>
        <fullName evidence="2">Uncharacterized protein</fullName>
    </submittedName>
</protein>
<reference evidence="2" key="1">
    <citation type="submission" date="2020-06" db="EMBL/GenBank/DDBJ databases">
        <authorList>
            <person name="Li T."/>
            <person name="Hu X."/>
            <person name="Zhang T."/>
            <person name="Song X."/>
            <person name="Zhang H."/>
            <person name="Dai N."/>
            <person name="Sheng W."/>
            <person name="Hou X."/>
            <person name="Wei L."/>
        </authorList>
    </citation>
    <scope>NUCLEOTIDE SEQUENCE</scope>
    <source>
        <strain evidence="2">KEN1</strain>
        <tissue evidence="2">Leaf</tissue>
    </source>
</reference>
<proteinExistence type="predicted"/>
<reference evidence="2" key="2">
    <citation type="journal article" date="2024" name="Plant">
        <title>Genomic evolution and insights into agronomic trait innovations of Sesamum species.</title>
        <authorList>
            <person name="Miao H."/>
            <person name="Wang L."/>
            <person name="Qu L."/>
            <person name="Liu H."/>
            <person name="Sun Y."/>
            <person name="Le M."/>
            <person name="Wang Q."/>
            <person name="Wei S."/>
            <person name="Zheng Y."/>
            <person name="Lin W."/>
            <person name="Duan Y."/>
            <person name="Cao H."/>
            <person name="Xiong S."/>
            <person name="Wang X."/>
            <person name="Wei L."/>
            <person name="Li C."/>
            <person name="Ma Q."/>
            <person name="Ju M."/>
            <person name="Zhao R."/>
            <person name="Li G."/>
            <person name="Mu C."/>
            <person name="Tian Q."/>
            <person name="Mei H."/>
            <person name="Zhang T."/>
            <person name="Gao T."/>
            <person name="Zhang H."/>
        </authorList>
    </citation>
    <scope>NUCLEOTIDE SEQUENCE</scope>
    <source>
        <strain evidence="2">KEN1</strain>
    </source>
</reference>
<dbReference type="AlphaFoldDB" id="A0AAW2WW62"/>
<name>A0AAW2WW62_9LAMI</name>
<dbReference type="EMBL" id="JACGWN010000006">
    <property type="protein sequence ID" value="KAL0446284.1"/>
    <property type="molecule type" value="Genomic_DNA"/>
</dbReference>
<accession>A0AAW2WW62</accession>
<feature type="region of interest" description="Disordered" evidence="1">
    <location>
        <begin position="33"/>
        <end position="72"/>
    </location>
</feature>
<evidence type="ECO:0000313" key="2">
    <source>
        <dbReference type="EMBL" id="KAL0446284.1"/>
    </source>
</evidence>
<organism evidence="2">
    <name type="scientific">Sesamum latifolium</name>
    <dbReference type="NCBI Taxonomy" id="2727402"/>
    <lineage>
        <taxon>Eukaryota</taxon>
        <taxon>Viridiplantae</taxon>
        <taxon>Streptophyta</taxon>
        <taxon>Embryophyta</taxon>
        <taxon>Tracheophyta</taxon>
        <taxon>Spermatophyta</taxon>
        <taxon>Magnoliopsida</taxon>
        <taxon>eudicotyledons</taxon>
        <taxon>Gunneridae</taxon>
        <taxon>Pentapetalae</taxon>
        <taxon>asterids</taxon>
        <taxon>lamiids</taxon>
        <taxon>Lamiales</taxon>
        <taxon>Pedaliaceae</taxon>
        <taxon>Sesamum</taxon>
    </lineage>
</organism>
<evidence type="ECO:0000256" key="1">
    <source>
        <dbReference type="SAM" id="MobiDB-lite"/>
    </source>
</evidence>